<dbReference type="KEGG" id="cne:CNJ00965"/>
<feature type="compositionally biased region" description="Basic and acidic residues" evidence="1">
    <location>
        <begin position="1042"/>
        <end position="1052"/>
    </location>
</feature>
<feature type="compositionally biased region" description="Polar residues" evidence="1">
    <location>
        <begin position="1203"/>
        <end position="1213"/>
    </location>
</feature>
<dbReference type="PANTHER" id="PTHR31765">
    <property type="entry name" value="PROTEIN CBG12783"/>
    <property type="match status" value="1"/>
</dbReference>
<feature type="compositionally biased region" description="Basic and acidic residues" evidence="1">
    <location>
        <begin position="992"/>
        <end position="1012"/>
    </location>
</feature>
<sequence length="2537" mass="285308">MASPDTAAREAITIVSVLALLFIASIFTFVIGGRRKNNQLDVPDKGSSQTGDGSPDDRRKSRDAKNNRSEEEDRSSRGKKPKKERRDDKSRKKDEERWGDRDEGGTRGDGGRRVGGEEGSGDGGDHGVRRHGGSSTTPDSSDLSSAYTVGGGGNDNLPPGPPGTRAGTMKDVFRIADDLKLTVQSNPDDRYRIRTIYNVDSDDWAPGGGSWPRQGDGPGGGAEAIRIPFTSMGPATPLTPGFVPAFDLPPTTPGPFWQTERTPNTPVMTPVSAYPPVTATLQHVYPVLVSDVSEDGLDPWAYTSAAPAKTTFTAEELGWYKQRKEATKPETLSDELRAPGLDETLGPGLDPGNKYASTMFGHLGRTRTANVGDITVGSPRMETSGAWGEAPLMSPINLNPIYVRDPKDRSDDQIPILLSPLKAPNKVNQIRKGGVDLEEKMKADDRKHSKVTIPPLPIKIPMTSKVRFEEVSSRPTTSFDIEEVDEARWMKKNDSDSKVKIRNVKKKETANEQEQEEEKNEVKAAFEDEDIVEDEKPKGKPKKKEKIEKTAEKKENSTEKVKKSEEVEILVGDPKTGKTVKKKIEKEIEESEDEKVEAKNSSKKNKEKNNNRTEGEVPKRTNRKEKKKENRKQLSGDETEEKEEEEGEEEEDGENDKNGKKQNKKLVKKKKTKKENKRAAEEEAKNRERKRSMERGDEVVEDQAQDESSEEAVYEKYTDSNGKKRLRRVPIDTTRIKRKPKKNKQRMADAGQYNEYIDDEEEMDEVQEAARVKKTKASKQQQPRQETRQGRIFHDEQYFQDTAPINLATSDQINQMQPFRRQRSYNKELLQTRLEDIEDEYDNPNLTTNERRDIASRRLRMLSNHKAAEKEADELQRLMAEGGRGDVGDPPDEVTRERKSLREKIKEKFDKTEEAKREDAQTDESNIRLRTEKEEIALEDNVRVTAEVRQPTKPQKTSTLHDQDTHAPVLELASTNADDRKPDASPLAASTEKLREDESQEKPKERKIDPRLDLLASRRPGQVADPRQPIQAPRALAPSARSMEELEANRLHLRERRHPKKEETREETEAEEKDQVDETNEGEGLHTLRSETGSHVTSHPDPENPAEVAGLATRREVGPPVSTPEQESDESQSVAHSQRISDNTAQEPEIEIEKIQPPIVGVQLQRWMTQDEETETELTTAEAAKRAALERRAHWERERETAGESTNLTQLPSESEAVESHSRELLDLNNVRLPSAEDRQVEEAVMNDDHQSQIITARKSIELQPPSANSDHQIVTRSHAVARRQTPLTVAPNALQNISDHRLLADHYESTGQEIETHQQTDYLPAAIRAEHEFDGADEEMLTKSGMVIEGKKRPMAIVNSASFNETENGQAIGSDLVQPNSRAGERQVQVLDSDSITERGTGTVGPQSIASLKARQQEPLVGNKQVQMDSQPSSDIARQIPDVDRHRPVFDLTDLSEEQIAEYELTGSLPPALRADYDLEEHSDGGPATTSVQLGIRSGRRRQAAFGSTSHGEKEEMTESQIVPSNRAPSQPAPERPVIDSMSLHDRQTIEERSSQLVPSSTGALLGRVRERERPALSSVPHESSDSEEEAEVDGNALVRSKDLLRERERPQLDSVPFEERERIEETGTDFERAKAARRRLESVSGPRTLDFMSYEDRQGPASDNPSFLGETDTYDEIDVEHLTNERRQRLLAETAHYLDESGHEESGERIMEETTKMDMKPFNFSQDDVESERMADTDIVRATMPRSPKKLADPISPDQDNVVVPRQRAVPTRIVTNKPIDNDGESIPPLSGSTAINSSDEEEFADQTHAQMINIKNMEADQTVAIKNALADNPALAHEYQEARLRQRNEDDIQINHRKEYARRQKNKGADDSDRDAEDLGRIPFGYEPDNTNDIVSIHITSDEDTHEPASQQPSRQPPLQLSPRQQPSPEQGTDSPDPLRSPVEITSSENENEVSTESTDRTPAEVARDHWKNQSDRERQQRANEDQAQKPSTHEAGSDQQSDDEPAAADSQSQEKKADSTEGQRPPLAPPSRTGDELSSPKTQPDRQHETDQKRKKHRRFGHEDRRGRKENLDEEIIPEMSKKELREQRLEDMAKGREADEKRENERDEVKHRDAKSKENGKKRDGDQGSGGGRAKEGKITGDEKKDSINRALYNSRIALGPVTLVKASWHILKIAPVWSFFVVATLALYIEVSRQLFEMLSVAAGTAVLTKRAISNSTPVDLSVTQSWFSDLVKNLSFEPTAFFAFISMWSIICIPMMGLLIHKTLSVAAEPKGTNYWKHMWQDFKEYGRGSLRVLIMGRHFSTPRVFWRRSTRWTYLRILIFSIQLVGAVLIIRQMMSLIYIVGTGSSTSFSSLPDVASSQKSMKEVAESLDAEGAFAIVNFLFFLFLLTIAGSWYALLHPRIRSLSKRSSSETTDKESNSGRQGRYHLPGVRTSLKWLFILVVVVTFTASLLYFRDIASYITKQSGDSANGNMMILGVNCIFMSLMAAMGYVVYELDKIWVGQLKEKFVKTSGKGFRLSGCWRDKDESMA</sequence>
<feature type="compositionally biased region" description="Low complexity" evidence="1">
    <location>
        <begin position="1946"/>
        <end position="1960"/>
    </location>
</feature>
<feature type="compositionally biased region" description="Basic and acidic residues" evidence="1">
    <location>
        <begin position="1601"/>
        <end position="1613"/>
    </location>
</feature>
<keyword evidence="2" id="KW-0812">Transmembrane</keyword>
<dbReference type="PANTHER" id="PTHR31765:SF3">
    <property type="entry name" value="TRANSLATION INITIATION FACTOR IF-2"/>
    <property type="match status" value="1"/>
</dbReference>
<feature type="compositionally biased region" description="Acidic residues" evidence="1">
    <location>
        <begin position="756"/>
        <end position="767"/>
    </location>
</feature>
<accession>A0A0S2LIV5</accession>
<feature type="compositionally biased region" description="Basic and acidic residues" evidence="1">
    <location>
        <begin position="545"/>
        <end position="566"/>
    </location>
</feature>
<feature type="compositionally biased region" description="Acidic residues" evidence="1">
    <location>
        <begin position="1065"/>
        <end position="1081"/>
    </location>
</feature>
<dbReference type="InParanoid" id="A0A0S2LIV5"/>
<dbReference type="PaxDb" id="214684-A0A0S2LIV5"/>
<feature type="compositionally biased region" description="Basic residues" evidence="1">
    <location>
        <begin position="736"/>
        <end position="745"/>
    </location>
</feature>
<feature type="compositionally biased region" description="Basic and acidic residues" evidence="1">
    <location>
        <begin position="1849"/>
        <end position="1874"/>
    </location>
</feature>
<dbReference type="Proteomes" id="UP000002149">
    <property type="component" value="Chromosome 10"/>
</dbReference>
<feature type="compositionally biased region" description="Basic and acidic residues" evidence="1">
    <location>
        <begin position="2065"/>
        <end position="2075"/>
    </location>
</feature>
<dbReference type="EMBL" id="AE017350">
    <property type="protein sequence ID" value="ALO60901.1"/>
    <property type="molecule type" value="Genomic_DNA"/>
</dbReference>
<feature type="compositionally biased region" description="Basic and acidic residues" evidence="1">
    <location>
        <begin position="713"/>
        <end position="722"/>
    </location>
</feature>
<dbReference type="STRING" id="214684.A0A0S2LIV5"/>
<feature type="compositionally biased region" description="Basic and acidic residues" evidence="1">
    <location>
        <begin position="2047"/>
        <end position="2056"/>
    </location>
</feature>
<evidence type="ECO:0000256" key="1">
    <source>
        <dbReference type="SAM" id="MobiDB-lite"/>
    </source>
</evidence>
<organism evidence="3 4">
    <name type="scientific">Cryptococcus deneoformans (strain JEC21 / ATCC MYA-565)</name>
    <name type="common">Cryptococcus neoformans var. neoformans serotype D</name>
    <dbReference type="NCBI Taxonomy" id="214684"/>
    <lineage>
        <taxon>Eukaryota</taxon>
        <taxon>Fungi</taxon>
        <taxon>Dikarya</taxon>
        <taxon>Basidiomycota</taxon>
        <taxon>Agaricomycotina</taxon>
        <taxon>Tremellomycetes</taxon>
        <taxon>Tremellales</taxon>
        <taxon>Cryptococcaceae</taxon>
        <taxon>Cryptococcus</taxon>
        <taxon>Cryptococcus neoformans species complex</taxon>
    </lineage>
</organism>
<dbReference type="OrthoDB" id="2576365at2759"/>
<keyword evidence="2" id="KW-0472">Membrane</keyword>
<feature type="compositionally biased region" description="Basic residues" evidence="1">
    <location>
        <begin position="660"/>
        <end position="676"/>
    </location>
</feature>
<dbReference type="GeneID" id="36393058"/>
<gene>
    <name evidence="3" type="ordered locus">CNJ00965</name>
</gene>
<feature type="transmembrane region" description="Helical" evidence="2">
    <location>
        <begin position="2442"/>
        <end position="2461"/>
    </location>
</feature>
<feature type="transmembrane region" description="Helical" evidence="2">
    <location>
        <begin position="2247"/>
        <end position="2267"/>
    </location>
</feature>
<feature type="compositionally biased region" description="Basic and acidic residues" evidence="1">
    <location>
        <begin position="677"/>
        <end position="698"/>
    </location>
</feature>
<feature type="region of interest" description="Disordered" evidence="1">
    <location>
        <begin position="506"/>
        <end position="793"/>
    </location>
</feature>
<feature type="transmembrane region" description="Helical" evidence="2">
    <location>
        <begin position="2382"/>
        <end position="2405"/>
    </location>
</feature>
<feature type="region of interest" description="Disordered" evidence="1">
    <location>
        <begin position="36"/>
        <end position="168"/>
    </location>
</feature>
<feature type="compositionally biased region" description="Polar residues" evidence="1">
    <location>
        <begin position="1520"/>
        <end position="1530"/>
    </location>
</feature>
<feature type="transmembrane region" description="Helical" evidence="2">
    <location>
        <begin position="2325"/>
        <end position="2349"/>
    </location>
</feature>
<dbReference type="RefSeq" id="XP_024514440.1">
    <property type="nucleotide sequence ID" value="XM_024658759.1"/>
</dbReference>
<feature type="transmembrane region" description="Helical" evidence="2">
    <location>
        <begin position="12"/>
        <end position="32"/>
    </location>
</feature>
<evidence type="ECO:0000313" key="4">
    <source>
        <dbReference type="Proteomes" id="UP000002149"/>
    </source>
</evidence>
<proteinExistence type="predicted"/>
<name>A0A0S2LIV5_CRYD1</name>
<feature type="compositionally biased region" description="Basic and acidic residues" evidence="1">
    <location>
        <begin position="1183"/>
        <end position="1202"/>
    </location>
</feature>
<feature type="region of interest" description="Disordered" evidence="1">
    <location>
        <begin position="880"/>
        <end position="1223"/>
    </location>
</feature>
<keyword evidence="2" id="KW-1133">Transmembrane helix</keyword>
<reference evidence="3 4" key="1">
    <citation type="journal article" date="2005" name="Science">
        <title>The genome of the basidiomycetous yeast and human pathogen Cryptococcus neoformans.</title>
        <authorList>
            <person name="Loftus B.J."/>
            <person name="Fung E."/>
            <person name="Roncaglia P."/>
            <person name="Rowley D."/>
            <person name="Amedeo P."/>
            <person name="Bruno D."/>
            <person name="Vamathevan J."/>
            <person name="Miranda M."/>
            <person name="Anderson I.J."/>
            <person name="Fraser J.A."/>
            <person name="Allen J.E."/>
            <person name="Bosdet I.E."/>
            <person name="Brent M.R."/>
            <person name="Chiu R."/>
            <person name="Doering T.L."/>
            <person name="Donlin M.J."/>
            <person name="D'Souza C.A."/>
            <person name="Fox D.S."/>
            <person name="Grinberg V."/>
            <person name="Fu J."/>
            <person name="Fukushima M."/>
            <person name="Haas B.J."/>
            <person name="Huang J.C."/>
            <person name="Janbon G."/>
            <person name="Jones S.J."/>
            <person name="Koo H.L."/>
            <person name="Krzywinski M.I."/>
            <person name="Kwon-Chung J.K."/>
            <person name="Lengeler K.B."/>
            <person name="Maiti R."/>
            <person name="Marra M.A."/>
            <person name="Marra R.E."/>
            <person name="Mathewson C.A."/>
            <person name="Mitchell T.G."/>
            <person name="Pertea M."/>
            <person name="Riggs F.R."/>
            <person name="Salzberg S.L."/>
            <person name="Schein J.E."/>
            <person name="Shvartsbeyn A."/>
            <person name="Shin H."/>
            <person name="Shumway M."/>
            <person name="Specht C.A."/>
            <person name="Suh B.B."/>
            <person name="Tenney A."/>
            <person name="Utterback T.R."/>
            <person name="Wickes B.L."/>
            <person name="Wortman J.R."/>
            <person name="Wye N.H."/>
            <person name="Kronstad J.W."/>
            <person name="Lodge J.K."/>
            <person name="Heitman J."/>
            <person name="Davis R.W."/>
            <person name="Fraser C.M."/>
            <person name="Hyman R.W."/>
        </authorList>
    </citation>
    <scope>NUCLEOTIDE SEQUENCE [LARGE SCALE GENOMIC DNA]</scope>
    <source>
        <strain evidence="4">JEC21 / ATCC MYA-565</strain>
    </source>
</reference>
<feature type="compositionally biased region" description="Acidic residues" evidence="1">
    <location>
        <begin position="699"/>
        <end position="712"/>
    </location>
</feature>
<feature type="region of interest" description="Disordered" evidence="1">
    <location>
        <begin position="1498"/>
        <end position="1613"/>
    </location>
</feature>
<keyword evidence="4" id="KW-1185">Reference proteome</keyword>
<feature type="compositionally biased region" description="Basic and acidic residues" evidence="1">
    <location>
        <begin position="1961"/>
        <end position="2000"/>
    </location>
</feature>
<feature type="compositionally biased region" description="Polar residues" evidence="1">
    <location>
        <begin position="1131"/>
        <end position="1145"/>
    </location>
</feature>
<feature type="compositionally biased region" description="Acidic residues" evidence="1">
    <location>
        <begin position="637"/>
        <end position="654"/>
    </location>
</feature>
<evidence type="ECO:0000256" key="2">
    <source>
        <dbReference type="SAM" id="Phobius"/>
    </source>
</evidence>
<feature type="compositionally biased region" description="Low complexity" evidence="1">
    <location>
        <begin position="133"/>
        <end position="145"/>
    </location>
</feature>
<feature type="compositionally biased region" description="Low complexity" evidence="1">
    <location>
        <begin position="1913"/>
        <end position="1932"/>
    </location>
</feature>
<feature type="compositionally biased region" description="Basic and acidic residues" evidence="1">
    <location>
        <begin position="607"/>
        <end position="619"/>
    </location>
</feature>
<feature type="compositionally biased region" description="Basic and acidic residues" evidence="1">
    <location>
        <begin position="55"/>
        <end position="76"/>
    </location>
</feature>
<evidence type="ECO:0000313" key="3">
    <source>
        <dbReference type="EMBL" id="ALO60901.1"/>
    </source>
</evidence>
<feature type="compositionally biased region" description="Basic and acidic residues" evidence="1">
    <location>
        <begin position="84"/>
        <end position="116"/>
    </location>
</feature>
<dbReference type="VEuPathDB" id="FungiDB:CNJ00965"/>
<protein>
    <submittedName>
        <fullName evidence="3">Uncharacterized protein</fullName>
    </submittedName>
</protein>
<feature type="compositionally biased region" description="Basic and acidic residues" evidence="1">
    <location>
        <begin position="1544"/>
        <end position="1555"/>
    </location>
</feature>
<feature type="compositionally biased region" description="Basic and acidic residues" evidence="1">
    <location>
        <begin position="2016"/>
        <end position="2025"/>
    </location>
</feature>
<feature type="transmembrane region" description="Helical" evidence="2">
    <location>
        <begin position="2481"/>
        <end position="2501"/>
    </location>
</feature>
<feature type="region of interest" description="Disordered" evidence="1">
    <location>
        <begin position="1849"/>
        <end position="2146"/>
    </location>
</feature>
<feature type="compositionally biased region" description="Basic and acidic residues" evidence="1">
    <location>
        <begin position="2084"/>
        <end position="2131"/>
    </location>
</feature>
<feature type="compositionally biased region" description="Basic and acidic residues" evidence="1">
    <location>
        <begin position="883"/>
        <end position="942"/>
    </location>
</feature>